<keyword evidence="4" id="KW-1185">Reference proteome</keyword>
<proteinExistence type="predicted"/>
<accession>A0A1V9Y2N4</accession>
<sequence length="423" mass="45313">MSLVIVLLFFPLYIPKLRPVLAYNNSKHETFCCSQGGDSSDTMSEADSTRSGGKVRRRLPPVPPDQQDSAVIAGTRRGRDRSRGALSAGGERRRGPLLPRAASVDGSGLPITRASGSHSATDALLLSATSGLDGTIARPMSATASCLYGSAVSPGGTPGKGLPSYMTSLKEQLREELKSVTSERKRMLEQNTSRDQHSTRRSENDLASLLATWKPLQGEADDPLLTSQHRRQLSDSRLAGTIDSALEPSKKAELAALEAKRAALAARTAKTMPVSRSRTPMGPLGATGHHRLPSFKSYEYEYLDDLHRPLPGLYRSGRGGSMSDLRLAAAIYRNAPHQTTTTQGIDPDLAGPSIRSGFGPSIPLRQYSMLDVDAMDSIGRGRAYDVLIGSAGAMSQHHMLPLRARSALGRPTRATPQPLLAGQ</sequence>
<feature type="region of interest" description="Disordered" evidence="1">
    <location>
        <begin position="268"/>
        <end position="288"/>
    </location>
</feature>
<evidence type="ECO:0000256" key="1">
    <source>
        <dbReference type="SAM" id="MobiDB-lite"/>
    </source>
</evidence>
<organism evidence="3 4">
    <name type="scientific">Tropilaelaps mercedesae</name>
    <dbReference type="NCBI Taxonomy" id="418985"/>
    <lineage>
        <taxon>Eukaryota</taxon>
        <taxon>Metazoa</taxon>
        <taxon>Ecdysozoa</taxon>
        <taxon>Arthropoda</taxon>
        <taxon>Chelicerata</taxon>
        <taxon>Arachnida</taxon>
        <taxon>Acari</taxon>
        <taxon>Parasitiformes</taxon>
        <taxon>Mesostigmata</taxon>
        <taxon>Gamasina</taxon>
        <taxon>Dermanyssoidea</taxon>
        <taxon>Laelapidae</taxon>
        <taxon>Tropilaelaps</taxon>
    </lineage>
</organism>
<gene>
    <name evidence="3" type="ORF">BIW11_05353</name>
</gene>
<comment type="caution">
    <text evidence="3">The sequence shown here is derived from an EMBL/GenBank/DDBJ whole genome shotgun (WGS) entry which is preliminary data.</text>
</comment>
<dbReference type="OrthoDB" id="6436337at2759"/>
<protein>
    <submittedName>
        <fullName evidence="3">Uncharacterized protein</fullName>
    </submittedName>
</protein>
<evidence type="ECO:0000313" key="4">
    <source>
        <dbReference type="Proteomes" id="UP000192247"/>
    </source>
</evidence>
<name>A0A1V9Y2N4_9ACAR</name>
<evidence type="ECO:0000313" key="3">
    <source>
        <dbReference type="EMBL" id="OQR80004.1"/>
    </source>
</evidence>
<feature type="signal peptide" evidence="2">
    <location>
        <begin position="1"/>
        <end position="22"/>
    </location>
</feature>
<dbReference type="EMBL" id="MNPL01000448">
    <property type="protein sequence ID" value="OQR80004.1"/>
    <property type="molecule type" value="Genomic_DNA"/>
</dbReference>
<feature type="region of interest" description="Disordered" evidence="1">
    <location>
        <begin position="181"/>
        <end position="203"/>
    </location>
</feature>
<dbReference type="Proteomes" id="UP000192247">
    <property type="component" value="Unassembled WGS sequence"/>
</dbReference>
<feature type="compositionally biased region" description="Polar residues" evidence="1">
    <location>
        <begin position="34"/>
        <end position="51"/>
    </location>
</feature>
<evidence type="ECO:0000256" key="2">
    <source>
        <dbReference type="SAM" id="SignalP"/>
    </source>
</evidence>
<feature type="chain" id="PRO_5012822601" evidence="2">
    <location>
        <begin position="23"/>
        <end position="423"/>
    </location>
</feature>
<feature type="region of interest" description="Disordered" evidence="1">
    <location>
        <begin position="34"/>
        <end position="104"/>
    </location>
</feature>
<keyword evidence="2" id="KW-0732">Signal</keyword>
<reference evidence="3 4" key="1">
    <citation type="journal article" date="2017" name="Gigascience">
        <title>Draft genome of the honey bee ectoparasitic mite, Tropilaelaps mercedesae, is shaped by the parasitic life history.</title>
        <authorList>
            <person name="Dong X."/>
            <person name="Armstrong S.D."/>
            <person name="Xia D."/>
            <person name="Makepeace B.L."/>
            <person name="Darby A.C."/>
            <person name="Kadowaki T."/>
        </authorList>
    </citation>
    <scope>NUCLEOTIDE SEQUENCE [LARGE SCALE GENOMIC DNA]</scope>
    <source>
        <strain evidence="3">Wuxi-XJTLU</strain>
    </source>
</reference>
<dbReference type="AlphaFoldDB" id="A0A1V9Y2N4"/>
<dbReference type="InParanoid" id="A0A1V9Y2N4"/>